<dbReference type="Pfam" id="PF00069">
    <property type="entry name" value="Pkinase"/>
    <property type="match status" value="1"/>
</dbReference>
<dbReference type="InterPro" id="IPR032675">
    <property type="entry name" value="LRR_dom_sf"/>
</dbReference>
<evidence type="ECO:0000256" key="9">
    <source>
        <dbReference type="ARBA" id="ARBA00022729"/>
    </source>
</evidence>
<dbReference type="PROSITE" id="PS50011">
    <property type="entry name" value="PROTEIN_KINASE_DOM"/>
    <property type="match status" value="1"/>
</dbReference>
<keyword evidence="25" id="KW-1185">Reference proteome</keyword>
<keyword evidence="12" id="KW-0418">Kinase</keyword>
<dbReference type="SUPFAM" id="SSF52058">
    <property type="entry name" value="L domain-like"/>
    <property type="match status" value="2"/>
</dbReference>
<dbReference type="Gramene" id="CDP11082">
    <property type="protein sequence ID" value="CDP11082"/>
    <property type="gene ID" value="GSCOC_T00033099001"/>
</dbReference>
<evidence type="ECO:0000256" key="1">
    <source>
        <dbReference type="ARBA" id="ARBA00004236"/>
    </source>
</evidence>
<evidence type="ECO:0000256" key="6">
    <source>
        <dbReference type="ARBA" id="ARBA00022614"/>
    </source>
</evidence>
<keyword evidence="10" id="KW-0677">Repeat</keyword>
<comment type="catalytic activity">
    <reaction evidence="18">
        <text>L-threonyl-[protein] + ATP = O-phospho-L-threonyl-[protein] + ADP + H(+)</text>
        <dbReference type="Rhea" id="RHEA:46608"/>
        <dbReference type="Rhea" id="RHEA-COMP:11060"/>
        <dbReference type="Rhea" id="RHEA-COMP:11605"/>
        <dbReference type="ChEBI" id="CHEBI:15378"/>
        <dbReference type="ChEBI" id="CHEBI:30013"/>
        <dbReference type="ChEBI" id="CHEBI:30616"/>
        <dbReference type="ChEBI" id="CHEBI:61977"/>
        <dbReference type="ChEBI" id="CHEBI:456216"/>
        <dbReference type="EC" id="2.7.11.1"/>
    </reaction>
</comment>
<dbReference type="GO" id="GO:0006952">
    <property type="term" value="P:defense response"/>
    <property type="evidence" value="ECO:0007669"/>
    <property type="project" value="UniProtKB-ARBA"/>
</dbReference>
<dbReference type="EMBL" id="HG739135">
    <property type="protein sequence ID" value="CDP11082.1"/>
    <property type="molecule type" value="Genomic_DNA"/>
</dbReference>
<evidence type="ECO:0000256" key="4">
    <source>
        <dbReference type="ARBA" id="ARBA00022527"/>
    </source>
</evidence>
<dbReference type="Gene3D" id="1.10.510.10">
    <property type="entry name" value="Transferase(Phosphotransferase) domain 1"/>
    <property type="match status" value="1"/>
</dbReference>
<reference evidence="25" key="1">
    <citation type="journal article" date="2014" name="Science">
        <title>The coffee genome provides insight into the convergent evolution of caffeine biosynthesis.</title>
        <authorList>
            <person name="Denoeud F."/>
            <person name="Carretero-Paulet L."/>
            <person name="Dereeper A."/>
            <person name="Droc G."/>
            <person name="Guyot R."/>
            <person name="Pietrella M."/>
            <person name="Zheng C."/>
            <person name="Alberti A."/>
            <person name="Anthony F."/>
            <person name="Aprea G."/>
            <person name="Aury J.M."/>
            <person name="Bento P."/>
            <person name="Bernard M."/>
            <person name="Bocs S."/>
            <person name="Campa C."/>
            <person name="Cenci A."/>
            <person name="Combes M.C."/>
            <person name="Crouzillat D."/>
            <person name="Da Silva C."/>
            <person name="Daddiego L."/>
            <person name="De Bellis F."/>
            <person name="Dussert S."/>
            <person name="Garsmeur O."/>
            <person name="Gayraud T."/>
            <person name="Guignon V."/>
            <person name="Jahn K."/>
            <person name="Jamilloux V."/>
            <person name="Joet T."/>
            <person name="Labadie K."/>
            <person name="Lan T."/>
            <person name="Leclercq J."/>
            <person name="Lepelley M."/>
            <person name="Leroy T."/>
            <person name="Li L.T."/>
            <person name="Librado P."/>
            <person name="Lopez L."/>
            <person name="Munoz A."/>
            <person name="Noel B."/>
            <person name="Pallavicini A."/>
            <person name="Perrotta G."/>
            <person name="Poncet V."/>
            <person name="Pot D."/>
            <person name="Priyono X."/>
            <person name="Rigoreau M."/>
            <person name="Rouard M."/>
            <person name="Rozas J."/>
            <person name="Tranchant-Dubreuil C."/>
            <person name="VanBuren R."/>
            <person name="Zhang Q."/>
            <person name="Andrade A.C."/>
            <person name="Argout X."/>
            <person name="Bertrand B."/>
            <person name="de Kochko A."/>
            <person name="Graziosi G."/>
            <person name="Henry R.J."/>
            <person name="Jayarama X."/>
            <person name="Ming R."/>
            <person name="Nagai C."/>
            <person name="Rounsley S."/>
            <person name="Sankoff D."/>
            <person name="Giuliano G."/>
            <person name="Albert V.A."/>
            <person name="Wincker P."/>
            <person name="Lashermes P."/>
        </authorList>
    </citation>
    <scope>NUCLEOTIDE SEQUENCE [LARGE SCALE GENOMIC DNA]</scope>
    <source>
        <strain evidence="25">cv. DH200-94</strain>
    </source>
</reference>
<evidence type="ECO:0000256" key="19">
    <source>
        <dbReference type="ARBA" id="ARBA00048679"/>
    </source>
</evidence>
<dbReference type="GO" id="GO:0005886">
    <property type="term" value="C:plasma membrane"/>
    <property type="evidence" value="ECO:0007669"/>
    <property type="project" value="UniProtKB-SubCell"/>
</dbReference>
<evidence type="ECO:0000256" key="10">
    <source>
        <dbReference type="ARBA" id="ARBA00022737"/>
    </source>
</evidence>
<dbReference type="AlphaFoldDB" id="A0A068URZ9"/>
<evidence type="ECO:0000256" key="5">
    <source>
        <dbReference type="ARBA" id="ARBA00022553"/>
    </source>
</evidence>
<keyword evidence="14 21" id="KW-1133">Transmembrane helix</keyword>
<dbReference type="PROSITE" id="PS00107">
    <property type="entry name" value="PROTEIN_KINASE_ATP"/>
    <property type="match status" value="1"/>
</dbReference>
<dbReference type="EC" id="2.7.11.1" evidence="3"/>
<dbReference type="PANTHER" id="PTHR48053">
    <property type="entry name" value="LEUCINE RICH REPEAT FAMILY PROTEIN, EXPRESSED"/>
    <property type="match status" value="1"/>
</dbReference>
<dbReference type="GO" id="GO:0004674">
    <property type="term" value="F:protein serine/threonine kinase activity"/>
    <property type="evidence" value="ECO:0007669"/>
    <property type="project" value="UniProtKB-KW"/>
</dbReference>
<keyword evidence="9 22" id="KW-0732">Signal</keyword>
<feature type="signal peptide" evidence="22">
    <location>
        <begin position="1"/>
        <end position="26"/>
    </location>
</feature>
<evidence type="ECO:0000256" key="7">
    <source>
        <dbReference type="ARBA" id="ARBA00022679"/>
    </source>
</evidence>
<evidence type="ECO:0000256" key="18">
    <source>
        <dbReference type="ARBA" id="ARBA00047899"/>
    </source>
</evidence>
<evidence type="ECO:0000313" key="25">
    <source>
        <dbReference type="Proteomes" id="UP000295252"/>
    </source>
</evidence>
<dbReference type="PROSITE" id="PS00109">
    <property type="entry name" value="PROTEIN_KINASE_TYR"/>
    <property type="match status" value="1"/>
</dbReference>
<dbReference type="InterPro" id="IPR017441">
    <property type="entry name" value="Protein_kinase_ATP_BS"/>
</dbReference>
<dbReference type="Pfam" id="PF00560">
    <property type="entry name" value="LRR_1"/>
    <property type="match status" value="7"/>
</dbReference>
<evidence type="ECO:0000256" key="22">
    <source>
        <dbReference type="SAM" id="SignalP"/>
    </source>
</evidence>
<dbReference type="InterPro" id="IPR011009">
    <property type="entry name" value="Kinase-like_dom_sf"/>
</dbReference>
<dbReference type="PANTHER" id="PTHR48053:SF22">
    <property type="entry name" value="MDIS1-INTERACTING RECEPTOR LIKE KINASE 2-LIKE"/>
    <property type="match status" value="1"/>
</dbReference>
<gene>
    <name evidence="24" type="ORF">GSCOC_T00033099001</name>
</gene>
<feature type="domain" description="Protein kinase" evidence="23">
    <location>
        <begin position="623"/>
        <end position="897"/>
    </location>
</feature>
<dbReference type="SUPFAM" id="SSF56112">
    <property type="entry name" value="Protein kinase-like (PK-like)"/>
    <property type="match status" value="1"/>
</dbReference>
<keyword evidence="8 21" id="KW-0812">Transmembrane</keyword>
<dbReference type="OMA" id="LEMMICV"/>
<evidence type="ECO:0000256" key="3">
    <source>
        <dbReference type="ARBA" id="ARBA00012513"/>
    </source>
</evidence>
<dbReference type="GO" id="GO:0009791">
    <property type="term" value="P:post-embryonic development"/>
    <property type="evidence" value="ECO:0007669"/>
    <property type="project" value="UniProtKB-ARBA"/>
</dbReference>
<sequence length="920" mass="101053">MSIQNYSICPISLVSVCLAILHLLSSSRINAASDQMHSASSTGSEGQALLTWKASLDNYSQSKLSSWSSSANPCSTWDGVRCNKAGRVSVINITSSGIKGTLDHLNFSSLPHLTTIDLSQNALHGTIPSNIGYLSRLTNLAFWSNQLSGAIPAEISQLTNLRLLNLSDNSFNGSIPTSIGRNLTNLIDLRISQNNLYGAIPPELGTLKLLAYINIFQNQLSGTLPNGFNNLTHLNRLALSQNHFSGHLPQNICIGSSLTWFIVSENNFVGAMPRSLKNCSSLRVISVSYNQLSGNISEEFGVYPHADYIYLNNNKFYGQLPWNWSGYLNLTVLGISNNNLSGRIPAGLGEVSRLQKLHLSSNHLHGKIPRSLGKLTLLLELKLDGNDLSGNIPSEIGQMSRLLNLSLSANNLSGSIPEQIGNCTQLLDLNLSQNALIDSIPSQIGNLPSLATLDLSQNMLESKLPPELGEMKSIETMNLSHNRISGFIPKSFDHCFSLISIDISYNQLEGPLPNISAFQKAPFDSLRNNKGLCGSVAGLKPCSQSTQKNTSRKTTKRMIFLVVAPILATIFLSVMVVGIFIRGRSHTRSMENKPQEFTRNMFSVWSFDGKMVYENIIDAIENFDPKYCIGAGGFGSVFKAELPSGQVVAVKKLHETDGGALRRPKDFTNEIRALTNIRHRNIVKLYGFCSHAQHTFLVYEFLEGGSLLHLLSNDETVAMFDCIKRVNIVKDVANALSYMHQNCSPSIIHRDISSKNILLDSEYQAHISDFGTARILRPDSSHWTSFAGTYGYAAPELAYTMEVNEKCDVYSFGVLALEVIMGKHPGDFIVSTVSASSTSTVYDILLKDIVDPRLLSPSKQESKQVTLVAKLALSCIEPNPQLRPTMKQVCVQLMKELPSQFNIFPMVTIGQLLDLQMTNV</sequence>
<dbReference type="Gene3D" id="3.80.10.10">
    <property type="entry name" value="Ribonuclease Inhibitor"/>
    <property type="match status" value="2"/>
</dbReference>
<keyword evidence="13 20" id="KW-0067">ATP-binding</keyword>
<evidence type="ECO:0000256" key="16">
    <source>
        <dbReference type="ARBA" id="ARBA00023170"/>
    </source>
</evidence>
<dbReference type="FunFam" id="3.80.10.10:FF:000400">
    <property type="entry name" value="Nuclear pore complex protein NUP107"/>
    <property type="match status" value="1"/>
</dbReference>
<evidence type="ECO:0000256" key="14">
    <source>
        <dbReference type="ARBA" id="ARBA00022989"/>
    </source>
</evidence>
<evidence type="ECO:0000256" key="21">
    <source>
        <dbReference type="SAM" id="Phobius"/>
    </source>
</evidence>
<dbReference type="InterPro" id="IPR003591">
    <property type="entry name" value="Leu-rich_rpt_typical-subtyp"/>
</dbReference>
<feature type="binding site" evidence="20">
    <location>
        <position position="652"/>
    </location>
    <ligand>
        <name>ATP</name>
        <dbReference type="ChEBI" id="CHEBI:30616"/>
    </ligand>
</feature>
<evidence type="ECO:0000256" key="17">
    <source>
        <dbReference type="ARBA" id="ARBA00023180"/>
    </source>
</evidence>
<dbReference type="FunFam" id="1.10.510.10:FF:000445">
    <property type="entry name" value="MDIS1-interacting receptor like kinase 2"/>
    <property type="match status" value="1"/>
</dbReference>
<dbReference type="OrthoDB" id="676979at2759"/>
<dbReference type="InterPro" id="IPR013210">
    <property type="entry name" value="LRR_N_plant-typ"/>
</dbReference>
<keyword evidence="17" id="KW-0325">Glycoprotein</keyword>
<feature type="transmembrane region" description="Helical" evidence="21">
    <location>
        <begin position="558"/>
        <end position="581"/>
    </location>
</feature>
<evidence type="ECO:0000256" key="15">
    <source>
        <dbReference type="ARBA" id="ARBA00023136"/>
    </source>
</evidence>
<keyword evidence="5" id="KW-0597">Phosphoprotein</keyword>
<keyword evidence="4" id="KW-0723">Serine/threonine-protein kinase</keyword>
<dbReference type="FunFam" id="3.30.200.20:FF:000309">
    <property type="entry name" value="Leucine-rich repeat receptor protein kinase MSP1"/>
    <property type="match status" value="1"/>
</dbReference>
<dbReference type="Pfam" id="PF08263">
    <property type="entry name" value="LRRNT_2"/>
    <property type="match status" value="1"/>
</dbReference>
<evidence type="ECO:0000256" key="13">
    <source>
        <dbReference type="ARBA" id="ARBA00022840"/>
    </source>
</evidence>
<dbReference type="InterPro" id="IPR001611">
    <property type="entry name" value="Leu-rich_rpt"/>
</dbReference>
<accession>A0A068URZ9</accession>
<name>A0A068URZ9_COFCA</name>
<keyword evidence="15 21" id="KW-0472">Membrane</keyword>
<dbReference type="Proteomes" id="UP000295252">
    <property type="component" value="Chromosome I"/>
</dbReference>
<keyword evidence="16" id="KW-0675">Receptor</keyword>
<evidence type="ECO:0000256" key="20">
    <source>
        <dbReference type="PROSITE-ProRule" id="PRU10141"/>
    </source>
</evidence>
<evidence type="ECO:0000256" key="12">
    <source>
        <dbReference type="ARBA" id="ARBA00022777"/>
    </source>
</evidence>
<proteinExistence type="predicted"/>
<comment type="catalytic activity">
    <reaction evidence="19">
        <text>L-seryl-[protein] + ATP = O-phospho-L-seryl-[protein] + ADP + H(+)</text>
        <dbReference type="Rhea" id="RHEA:17989"/>
        <dbReference type="Rhea" id="RHEA-COMP:9863"/>
        <dbReference type="Rhea" id="RHEA-COMP:11604"/>
        <dbReference type="ChEBI" id="CHEBI:15378"/>
        <dbReference type="ChEBI" id="CHEBI:29999"/>
        <dbReference type="ChEBI" id="CHEBI:30616"/>
        <dbReference type="ChEBI" id="CHEBI:83421"/>
        <dbReference type="ChEBI" id="CHEBI:456216"/>
        <dbReference type="EC" id="2.7.11.1"/>
    </reaction>
</comment>
<keyword evidence="11 20" id="KW-0547">Nucleotide-binding</keyword>
<keyword evidence="7" id="KW-0808">Transferase</keyword>
<dbReference type="SMART" id="SM00369">
    <property type="entry name" value="LRR_TYP"/>
    <property type="match status" value="7"/>
</dbReference>
<dbReference type="InParanoid" id="A0A068URZ9"/>
<organism evidence="24 25">
    <name type="scientific">Coffea canephora</name>
    <name type="common">Robusta coffee</name>
    <dbReference type="NCBI Taxonomy" id="49390"/>
    <lineage>
        <taxon>Eukaryota</taxon>
        <taxon>Viridiplantae</taxon>
        <taxon>Streptophyta</taxon>
        <taxon>Embryophyta</taxon>
        <taxon>Tracheophyta</taxon>
        <taxon>Spermatophyta</taxon>
        <taxon>Magnoliopsida</taxon>
        <taxon>eudicotyledons</taxon>
        <taxon>Gunneridae</taxon>
        <taxon>Pentapetalae</taxon>
        <taxon>asterids</taxon>
        <taxon>lamiids</taxon>
        <taxon>Gentianales</taxon>
        <taxon>Rubiaceae</taxon>
        <taxon>Ixoroideae</taxon>
        <taxon>Gardenieae complex</taxon>
        <taxon>Bertiereae - Coffeeae clade</taxon>
        <taxon>Coffeeae</taxon>
        <taxon>Coffea</taxon>
    </lineage>
</organism>
<dbReference type="FunFam" id="3.80.10.10:FF:000233">
    <property type="entry name" value="Leucine-rich repeat receptor-like protein kinase TDR"/>
    <property type="match status" value="1"/>
</dbReference>
<comment type="subcellular location">
    <subcellularLocation>
        <location evidence="1">Cell membrane</location>
    </subcellularLocation>
    <subcellularLocation>
        <location evidence="2">Membrane</location>
        <topology evidence="2">Single-pass type I membrane protein</topology>
    </subcellularLocation>
</comment>
<dbReference type="Gene3D" id="3.30.200.20">
    <property type="entry name" value="Phosphorylase Kinase, domain 1"/>
    <property type="match status" value="1"/>
</dbReference>
<dbReference type="InterPro" id="IPR000719">
    <property type="entry name" value="Prot_kinase_dom"/>
</dbReference>
<dbReference type="GO" id="GO:0051707">
    <property type="term" value="P:response to other organism"/>
    <property type="evidence" value="ECO:0007669"/>
    <property type="project" value="UniProtKB-ARBA"/>
</dbReference>
<dbReference type="PhylomeDB" id="A0A068URZ9"/>
<protein>
    <recommendedName>
        <fullName evidence="3">non-specific serine/threonine protein kinase</fullName>
        <ecNumber evidence="3">2.7.11.1</ecNumber>
    </recommendedName>
</protein>
<evidence type="ECO:0000313" key="24">
    <source>
        <dbReference type="EMBL" id="CDP11082.1"/>
    </source>
</evidence>
<keyword evidence="6" id="KW-0433">Leucine-rich repeat</keyword>
<dbReference type="GO" id="GO:0005524">
    <property type="term" value="F:ATP binding"/>
    <property type="evidence" value="ECO:0007669"/>
    <property type="project" value="UniProtKB-UniRule"/>
</dbReference>
<evidence type="ECO:0000259" key="23">
    <source>
        <dbReference type="PROSITE" id="PS50011"/>
    </source>
</evidence>
<evidence type="ECO:0000256" key="11">
    <source>
        <dbReference type="ARBA" id="ARBA00022741"/>
    </source>
</evidence>
<evidence type="ECO:0000256" key="2">
    <source>
        <dbReference type="ARBA" id="ARBA00004479"/>
    </source>
</evidence>
<dbReference type="InterPro" id="IPR051716">
    <property type="entry name" value="Plant_RL_S/T_kinase"/>
</dbReference>
<dbReference type="InterPro" id="IPR008266">
    <property type="entry name" value="Tyr_kinase_AS"/>
</dbReference>
<evidence type="ECO:0000256" key="8">
    <source>
        <dbReference type="ARBA" id="ARBA00022692"/>
    </source>
</evidence>
<feature type="chain" id="PRO_5001655140" description="non-specific serine/threonine protein kinase" evidence="22">
    <location>
        <begin position="27"/>
        <end position="920"/>
    </location>
</feature>